<dbReference type="STRING" id="1797724.A3A48_03760"/>
<protein>
    <recommendedName>
        <fullName evidence="6">Methyltransferase</fullName>
    </recommendedName>
</protein>
<evidence type="ECO:0000256" key="2">
    <source>
        <dbReference type="ARBA" id="ARBA00022679"/>
    </source>
</evidence>
<organism evidence="4 5">
    <name type="scientific">Candidatus Curtissbacteria bacterium RIFCSPLOWO2_01_FULL_37_9</name>
    <dbReference type="NCBI Taxonomy" id="1797724"/>
    <lineage>
        <taxon>Bacteria</taxon>
        <taxon>Candidatus Curtissiibacteriota</taxon>
    </lineage>
</organism>
<dbReference type="CDD" id="cd02440">
    <property type="entry name" value="AdoMet_MTases"/>
    <property type="match status" value="1"/>
</dbReference>
<dbReference type="SUPFAM" id="SSF53335">
    <property type="entry name" value="S-adenosyl-L-methionine-dependent methyltransferases"/>
    <property type="match status" value="1"/>
</dbReference>
<name>A0A1F5GVK3_9BACT</name>
<sequence>MYDKADKVLDQIESLQKDTFFPLIGPEKGQVLARMVAMAKPKLILEIGTLVGYSAILMAKYLPENGRIITCEIDKKSALEASRNVSLAGFSNKIQIIVGDAKKTIKNIKEQIDLLFLDAAKEEYLKYLKLAEPNLKLKGLVVADNVKIFKGNMEDFLDYVRNSGKYKSETFDFGQDAVEVSIKL</sequence>
<dbReference type="PANTHER" id="PTHR43836">
    <property type="entry name" value="CATECHOL O-METHYLTRANSFERASE 1-RELATED"/>
    <property type="match status" value="1"/>
</dbReference>
<reference evidence="4 5" key="1">
    <citation type="journal article" date="2016" name="Nat. Commun.">
        <title>Thousands of microbial genomes shed light on interconnected biogeochemical processes in an aquifer system.</title>
        <authorList>
            <person name="Anantharaman K."/>
            <person name="Brown C.T."/>
            <person name="Hug L.A."/>
            <person name="Sharon I."/>
            <person name="Castelle C.J."/>
            <person name="Probst A.J."/>
            <person name="Thomas B.C."/>
            <person name="Singh A."/>
            <person name="Wilkins M.J."/>
            <person name="Karaoz U."/>
            <person name="Brodie E.L."/>
            <person name="Williams K.H."/>
            <person name="Hubbard S.S."/>
            <person name="Banfield J.F."/>
        </authorList>
    </citation>
    <scope>NUCLEOTIDE SEQUENCE [LARGE SCALE GENOMIC DNA]</scope>
</reference>
<dbReference type="Proteomes" id="UP000178336">
    <property type="component" value="Unassembled WGS sequence"/>
</dbReference>
<dbReference type="GO" id="GO:0032259">
    <property type="term" value="P:methylation"/>
    <property type="evidence" value="ECO:0007669"/>
    <property type="project" value="UniProtKB-KW"/>
</dbReference>
<keyword evidence="1" id="KW-0489">Methyltransferase</keyword>
<keyword evidence="2" id="KW-0808">Transferase</keyword>
<evidence type="ECO:0000256" key="1">
    <source>
        <dbReference type="ARBA" id="ARBA00022603"/>
    </source>
</evidence>
<dbReference type="InterPro" id="IPR002935">
    <property type="entry name" value="SAM_O-MeTrfase"/>
</dbReference>
<evidence type="ECO:0000313" key="5">
    <source>
        <dbReference type="Proteomes" id="UP000178336"/>
    </source>
</evidence>
<evidence type="ECO:0008006" key="6">
    <source>
        <dbReference type="Google" id="ProtNLM"/>
    </source>
</evidence>
<dbReference type="InterPro" id="IPR029063">
    <property type="entry name" value="SAM-dependent_MTases_sf"/>
</dbReference>
<evidence type="ECO:0000256" key="3">
    <source>
        <dbReference type="ARBA" id="ARBA00022691"/>
    </source>
</evidence>
<proteinExistence type="predicted"/>
<dbReference type="EMBL" id="MFBN01000005">
    <property type="protein sequence ID" value="OGD95922.1"/>
    <property type="molecule type" value="Genomic_DNA"/>
</dbReference>
<dbReference type="AlphaFoldDB" id="A0A1F5GVK3"/>
<accession>A0A1F5GVK3</accession>
<dbReference type="PROSITE" id="PS51682">
    <property type="entry name" value="SAM_OMT_I"/>
    <property type="match status" value="1"/>
</dbReference>
<dbReference type="Gene3D" id="3.40.50.150">
    <property type="entry name" value="Vaccinia Virus protein VP39"/>
    <property type="match status" value="1"/>
</dbReference>
<comment type="caution">
    <text evidence="4">The sequence shown here is derived from an EMBL/GenBank/DDBJ whole genome shotgun (WGS) entry which is preliminary data.</text>
</comment>
<dbReference type="GO" id="GO:0008171">
    <property type="term" value="F:O-methyltransferase activity"/>
    <property type="evidence" value="ECO:0007669"/>
    <property type="project" value="InterPro"/>
</dbReference>
<dbReference type="Pfam" id="PF01596">
    <property type="entry name" value="Methyltransf_3"/>
    <property type="match status" value="1"/>
</dbReference>
<evidence type="ECO:0000313" key="4">
    <source>
        <dbReference type="EMBL" id="OGD95922.1"/>
    </source>
</evidence>
<keyword evidence="3" id="KW-0949">S-adenosyl-L-methionine</keyword>
<dbReference type="PANTHER" id="PTHR43836:SF9">
    <property type="entry name" value="O-METHYLTRANSFERASE"/>
    <property type="match status" value="1"/>
</dbReference>
<gene>
    <name evidence="4" type="ORF">A3A48_03760</name>
</gene>